<evidence type="ECO:0000256" key="1">
    <source>
        <dbReference type="SAM" id="MobiDB-lite"/>
    </source>
</evidence>
<evidence type="ECO:0000313" key="3">
    <source>
        <dbReference type="Proteomes" id="UP000799537"/>
    </source>
</evidence>
<accession>A0A6A6CCY3</accession>
<protein>
    <submittedName>
        <fullName evidence="2">Uncharacterized protein</fullName>
    </submittedName>
</protein>
<dbReference type="RefSeq" id="XP_033664927.1">
    <property type="nucleotide sequence ID" value="XM_033813529.1"/>
</dbReference>
<keyword evidence="3" id="KW-1185">Reference proteome</keyword>
<proteinExistence type="predicted"/>
<name>A0A6A6CCY3_ZASCE</name>
<dbReference type="GeneID" id="54566801"/>
<reference evidence="2" key="1">
    <citation type="journal article" date="2020" name="Stud. Mycol.">
        <title>101 Dothideomycetes genomes: a test case for predicting lifestyles and emergence of pathogens.</title>
        <authorList>
            <person name="Haridas S."/>
            <person name="Albert R."/>
            <person name="Binder M."/>
            <person name="Bloem J."/>
            <person name="Labutti K."/>
            <person name="Salamov A."/>
            <person name="Andreopoulos B."/>
            <person name="Baker S."/>
            <person name="Barry K."/>
            <person name="Bills G."/>
            <person name="Bluhm B."/>
            <person name="Cannon C."/>
            <person name="Castanera R."/>
            <person name="Culley D."/>
            <person name="Daum C."/>
            <person name="Ezra D."/>
            <person name="Gonzalez J."/>
            <person name="Henrissat B."/>
            <person name="Kuo A."/>
            <person name="Liang C."/>
            <person name="Lipzen A."/>
            <person name="Lutzoni F."/>
            <person name="Magnuson J."/>
            <person name="Mondo S."/>
            <person name="Nolan M."/>
            <person name="Ohm R."/>
            <person name="Pangilinan J."/>
            <person name="Park H.-J."/>
            <person name="Ramirez L."/>
            <person name="Alfaro M."/>
            <person name="Sun H."/>
            <person name="Tritt A."/>
            <person name="Yoshinaga Y."/>
            <person name="Zwiers L.-H."/>
            <person name="Turgeon B."/>
            <person name="Goodwin S."/>
            <person name="Spatafora J."/>
            <person name="Crous P."/>
            <person name="Grigoriev I."/>
        </authorList>
    </citation>
    <scope>NUCLEOTIDE SEQUENCE</scope>
    <source>
        <strain evidence="2">ATCC 36951</strain>
    </source>
</reference>
<sequence length="224" mass="25008">MSFDFLSLPAELGNMVYRRYLSDDLSATAYFNQQVRLAQLHVPGLARAYGPQPPGTPGPDIYNEVITYFYGQMEVTMDLRRDRTFWDYWTMSTATNDFVAHLRKFEMVGRTVCDGVYHDKIFIDLNNTTNPVSSGNDQPEVHITGCACTGPYGAAILTNTTERTSTDSNKQSKTHHPSPPPHPAAATAATAAQMPHFRKFAEKQSNYIISFYPSTVSSSREPGH</sequence>
<gene>
    <name evidence="2" type="ORF">M409DRAFT_57132</name>
</gene>
<feature type="region of interest" description="Disordered" evidence="1">
    <location>
        <begin position="162"/>
        <end position="193"/>
    </location>
</feature>
<dbReference type="Proteomes" id="UP000799537">
    <property type="component" value="Unassembled WGS sequence"/>
</dbReference>
<organism evidence="2 3">
    <name type="scientific">Zasmidium cellare ATCC 36951</name>
    <dbReference type="NCBI Taxonomy" id="1080233"/>
    <lineage>
        <taxon>Eukaryota</taxon>
        <taxon>Fungi</taxon>
        <taxon>Dikarya</taxon>
        <taxon>Ascomycota</taxon>
        <taxon>Pezizomycotina</taxon>
        <taxon>Dothideomycetes</taxon>
        <taxon>Dothideomycetidae</taxon>
        <taxon>Mycosphaerellales</taxon>
        <taxon>Mycosphaerellaceae</taxon>
        <taxon>Zasmidium</taxon>
    </lineage>
</organism>
<dbReference type="AlphaFoldDB" id="A0A6A6CCY3"/>
<dbReference type="EMBL" id="ML993606">
    <property type="protein sequence ID" value="KAF2164038.1"/>
    <property type="molecule type" value="Genomic_DNA"/>
</dbReference>
<feature type="compositionally biased region" description="Polar residues" evidence="1">
    <location>
        <begin position="162"/>
        <end position="171"/>
    </location>
</feature>
<evidence type="ECO:0000313" key="2">
    <source>
        <dbReference type="EMBL" id="KAF2164038.1"/>
    </source>
</evidence>